<dbReference type="InterPro" id="IPR050807">
    <property type="entry name" value="TransReg_Diox_bact_type"/>
</dbReference>
<dbReference type="SMART" id="SM00530">
    <property type="entry name" value="HTH_XRE"/>
    <property type="match status" value="1"/>
</dbReference>
<feature type="domain" description="HTH cro/C1-type" evidence="2">
    <location>
        <begin position="13"/>
        <end position="67"/>
    </location>
</feature>
<dbReference type="InterPro" id="IPR014710">
    <property type="entry name" value="RmlC-like_jellyroll"/>
</dbReference>
<dbReference type="Gene3D" id="2.60.120.10">
    <property type="entry name" value="Jelly Rolls"/>
    <property type="match status" value="1"/>
</dbReference>
<keyword evidence="1 3" id="KW-0238">DNA-binding</keyword>
<name>A0A485M4Z8_9ZZZZ</name>
<dbReference type="CDD" id="cd02209">
    <property type="entry name" value="cupin_XRE_C"/>
    <property type="match status" value="1"/>
</dbReference>
<sequence length="183" mass="20660">MSRKKEEPFGKRIASLREEKGLTLEALSRETGYPVQVLQDVEEGKIAPPVALVLQLGRTFKVDIESLQAGRDPEAQAKKRRARSHKKRVASYAYTPLTKPGEEKHLRAYRVTIDPQTDHQGVEYHHEGEEFVYVLKGELTIEVGRNASTLKKGEAIHFNSSLHHKLSNPGKEKAELLVVIYIP</sequence>
<dbReference type="Pfam" id="PF01381">
    <property type="entry name" value="HTH_3"/>
    <property type="match status" value="1"/>
</dbReference>
<evidence type="ECO:0000313" key="3">
    <source>
        <dbReference type="EMBL" id="VFU17169.1"/>
    </source>
</evidence>
<dbReference type="InterPro" id="IPR001387">
    <property type="entry name" value="Cro/C1-type_HTH"/>
</dbReference>
<dbReference type="GO" id="GO:0005829">
    <property type="term" value="C:cytosol"/>
    <property type="evidence" value="ECO:0007669"/>
    <property type="project" value="TreeGrafter"/>
</dbReference>
<evidence type="ECO:0000256" key="1">
    <source>
        <dbReference type="ARBA" id="ARBA00023125"/>
    </source>
</evidence>
<dbReference type="Pfam" id="PF07883">
    <property type="entry name" value="Cupin_2"/>
    <property type="match status" value="1"/>
</dbReference>
<dbReference type="InterPro" id="IPR010982">
    <property type="entry name" value="Lambda_DNA-bd_dom_sf"/>
</dbReference>
<dbReference type="SUPFAM" id="SSF47413">
    <property type="entry name" value="lambda repressor-like DNA-binding domains"/>
    <property type="match status" value="1"/>
</dbReference>
<dbReference type="PROSITE" id="PS50943">
    <property type="entry name" value="HTH_CROC1"/>
    <property type="match status" value="1"/>
</dbReference>
<dbReference type="InterPro" id="IPR013096">
    <property type="entry name" value="Cupin_2"/>
</dbReference>
<reference evidence="3" key="1">
    <citation type="submission" date="2019-03" db="EMBL/GenBank/DDBJ databases">
        <authorList>
            <person name="Hao L."/>
        </authorList>
    </citation>
    <scope>NUCLEOTIDE SEQUENCE</scope>
</reference>
<dbReference type="EMBL" id="CAADRM010000128">
    <property type="protein sequence ID" value="VFU17169.1"/>
    <property type="molecule type" value="Genomic_DNA"/>
</dbReference>
<gene>
    <name evidence="3" type="ORF">SCFA_620025</name>
</gene>
<dbReference type="SUPFAM" id="SSF51182">
    <property type="entry name" value="RmlC-like cupins"/>
    <property type="match status" value="1"/>
</dbReference>
<protein>
    <submittedName>
        <fullName evidence="3">DNA-binding transcriptional repressor PuuR</fullName>
    </submittedName>
</protein>
<dbReference type="PANTHER" id="PTHR46797:SF1">
    <property type="entry name" value="METHYLPHOSPHONATE SYNTHASE"/>
    <property type="match status" value="1"/>
</dbReference>
<dbReference type="CDD" id="cd00093">
    <property type="entry name" value="HTH_XRE"/>
    <property type="match status" value="1"/>
</dbReference>
<dbReference type="InterPro" id="IPR011051">
    <property type="entry name" value="RmlC_Cupin_sf"/>
</dbReference>
<accession>A0A485M4Z8</accession>
<organism evidence="3">
    <name type="scientific">anaerobic digester metagenome</name>
    <dbReference type="NCBI Taxonomy" id="1263854"/>
    <lineage>
        <taxon>unclassified sequences</taxon>
        <taxon>metagenomes</taxon>
        <taxon>ecological metagenomes</taxon>
    </lineage>
</organism>
<proteinExistence type="predicted"/>
<dbReference type="PANTHER" id="PTHR46797">
    <property type="entry name" value="HTH-TYPE TRANSCRIPTIONAL REGULATOR"/>
    <property type="match status" value="1"/>
</dbReference>
<dbReference type="GO" id="GO:0003700">
    <property type="term" value="F:DNA-binding transcription factor activity"/>
    <property type="evidence" value="ECO:0007669"/>
    <property type="project" value="TreeGrafter"/>
</dbReference>
<dbReference type="GO" id="GO:0003677">
    <property type="term" value="F:DNA binding"/>
    <property type="evidence" value="ECO:0007669"/>
    <property type="project" value="UniProtKB-KW"/>
</dbReference>
<dbReference type="Gene3D" id="1.10.260.40">
    <property type="entry name" value="lambda repressor-like DNA-binding domains"/>
    <property type="match status" value="1"/>
</dbReference>
<dbReference type="AlphaFoldDB" id="A0A485M4Z8"/>
<evidence type="ECO:0000259" key="2">
    <source>
        <dbReference type="PROSITE" id="PS50943"/>
    </source>
</evidence>